<sequence length="175" mass="19834">MNRLSRYVWALATVSLIFTSLGCATQQRPEESRRQGNMPGTQVGYRDQQGNRDYAQRDPNRNRVGQNMRVADNVADSLTKVKGVDSATVMVTDDTAYVGVMMRNGDGDMTDDVKDRIARQVRKEDPSIKRVYVSANPNFAKQINNYAKDIREGRPVSGLINNFMDLIQRTFPNRK</sequence>
<organism evidence="3 4">
    <name type="scientific">Kroppenstedtia pulmonis</name>
    <dbReference type="NCBI Taxonomy" id="1380685"/>
    <lineage>
        <taxon>Bacteria</taxon>
        <taxon>Bacillati</taxon>
        <taxon>Bacillota</taxon>
        <taxon>Bacilli</taxon>
        <taxon>Bacillales</taxon>
        <taxon>Thermoactinomycetaceae</taxon>
        <taxon>Kroppenstedtia</taxon>
    </lineage>
</organism>
<dbReference type="NCBIfam" id="TIGR02898">
    <property type="entry name" value="spore_YhcN_YlaJ"/>
    <property type="match status" value="1"/>
</dbReference>
<dbReference type="InterPro" id="IPR019076">
    <property type="entry name" value="Spore_lipoprot_YhcN/YlaJ-like"/>
</dbReference>
<evidence type="ECO:0000256" key="2">
    <source>
        <dbReference type="SAM" id="SignalP"/>
    </source>
</evidence>
<proteinExistence type="predicted"/>
<gene>
    <name evidence="3" type="ORF">GXN76_10780</name>
</gene>
<keyword evidence="2" id="KW-0732">Signal</keyword>
<evidence type="ECO:0000256" key="1">
    <source>
        <dbReference type="SAM" id="MobiDB-lite"/>
    </source>
</evidence>
<feature type="signal peptide" evidence="2">
    <location>
        <begin position="1"/>
        <end position="24"/>
    </location>
</feature>
<name>A0A7D3Y5H4_9BACL</name>
<dbReference type="RefSeq" id="WP_173223054.1">
    <property type="nucleotide sequence ID" value="NZ_CP048104.1"/>
</dbReference>
<dbReference type="Pfam" id="PF09580">
    <property type="entry name" value="Spore_YhcN_YlaJ"/>
    <property type="match status" value="1"/>
</dbReference>
<keyword evidence="4" id="KW-1185">Reference proteome</keyword>
<feature type="chain" id="PRO_5038755575" evidence="2">
    <location>
        <begin position="25"/>
        <end position="175"/>
    </location>
</feature>
<dbReference type="EMBL" id="CP048104">
    <property type="protein sequence ID" value="QKG84905.1"/>
    <property type="molecule type" value="Genomic_DNA"/>
</dbReference>
<dbReference type="KEGG" id="kpul:GXN76_10780"/>
<protein>
    <submittedName>
        <fullName evidence="3">YhcN/YlaJ family sporulation lipoprotein</fullName>
    </submittedName>
</protein>
<dbReference type="InterPro" id="IPR014247">
    <property type="entry name" value="Spore_lipoprot_YhcN/YlaJ"/>
</dbReference>
<dbReference type="Proteomes" id="UP000503088">
    <property type="component" value="Chromosome"/>
</dbReference>
<dbReference type="GO" id="GO:0030435">
    <property type="term" value="P:sporulation resulting in formation of a cellular spore"/>
    <property type="evidence" value="ECO:0007669"/>
    <property type="project" value="InterPro"/>
</dbReference>
<evidence type="ECO:0000313" key="4">
    <source>
        <dbReference type="Proteomes" id="UP000503088"/>
    </source>
</evidence>
<accession>A0A7D3Y5H4</accession>
<dbReference type="PROSITE" id="PS51257">
    <property type="entry name" value="PROKAR_LIPOPROTEIN"/>
    <property type="match status" value="1"/>
</dbReference>
<dbReference type="AlphaFoldDB" id="A0A7D3Y5H4"/>
<keyword evidence="3" id="KW-0449">Lipoprotein</keyword>
<evidence type="ECO:0000313" key="3">
    <source>
        <dbReference type="EMBL" id="QKG84905.1"/>
    </source>
</evidence>
<reference evidence="3 4" key="1">
    <citation type="submission" date="2020-01" db="EMBL/GenBank/DDBJ databases">
        <authorList>
            <person name="Gulvik C.A."/>
            <person name="Batra D.G."/>
        </authorList>
    </citation>
    <scope>NUCLEOTIDE SEQUENCE [LARGE SCALE GENOMIC DNA]</scope>
    <source>
        <strain evidence="3 4">W9323</strain>
    </source>
</reference>
<feature type="region of interest" description="Disordered" evidence="1">
    <location>
        <begin position="24"/>
        <end position="62"/>
    </location>
</feature>